<dbReference type="AlphaFoldDB" id="A0A7J7CT58"/>
<evidence type="ECO:0000256" key="1">
    <source>
        <dbReference type="ARBA" id="ARBA00009748"/>
    </source>
</evidence>
<dbReference type="InParanoid" id="A0A7J7CT58"/>
<dbReference type="Pfam" id="PF00234">
    <property type="entry name" value="Tryp_alpha_amyl"/>
    <property type="match status" value="1"/>
</dbReference>
<accession>A0A7J7CT58</accession>
<evidence type="ECO:0000313" key="6">
    <source>
        <dbReference type="EMBL" id="KAF5737287.1"/>
    </source>
</evidence>
<dbReference type="PRINTS" id="PR00382">
    <property type="entry name" value="LIPIDTRNSFER"/>
</dbReference>
<dbReference type="InterPro" id="IPR036312">
    <property type="entry name" value="Bifun_inhib/LTP/seed_sf"/>
</dbReference>
<dbReference type="GO" id="GO:0006869">
    <property type="term" value="P:lipid transport"/>
    <property type="evidence" value="ECO:0007669"/>
    <property type="project" value="InterPro"/>
</dbReference>
<feature type="chain" id="PRO_5029681032" description="Non-specific lipid-transfer protein" evidence="4">
    <location>
        <begin position="24"/>
        <end position="121"/>
    </location>
</feature>
<gene>
    <name evidence="6" type="ORF">HS088_TW13G00166</name>
</gene>
<keyword evidence="3" id="KW-0446">Lipid-binding</keyword>
<dbReference type="CDD" id="cd01960">
    <property type="entry name" value="nsLTP1"/>
    <property type="match status" value="1"/>
</dbReference>
<keyword evidence="2" id="KW-1015">Disulfide bond</keyword>
<comment type="similarity">
    <text evidence="1 3">Belongs to the plant LTP family.</text>
</comment>
<feature type="signal peptide" evidence="4">
    <location>
        <begin position="1"/>
        <end position="23"/>
    </location>
</feature>
<dbReference type="EMBL" id="JAAARO010000013">
    <property type="protein sequence ID" value="KAF5737287.1"/>
    <property type="molecule type" value="Genomic_DNA"/>
</dbReference>
<dbReference type="OrthoDB" id="1890443at2759"/>
<evidence type="ECO:0000313" key="7">
    <source>
        <dbReference type="Proteomes" id="UP000593562"/>
    </source>
</evidence>
<evidence type="ECO:0000256" key="2">
    <source>
        <dbReference type="ARBA" id="ARBA00023157"/>
    </source>
</evidence>
<dbReference type="SUPFAM" id="SSF47699">
    <property type="entry name" value="Bifunctional inhibitor/lipid-transfer protein/seed storage 2S albumin"/>
    <property type="match status" value="1"/>
</dbReference>
<dbReference type="Proteomes" id="UP000593562">
    <property type="component" value="Unassembled WGS sequence"/>
</dbReference>
<dbReference type="InterPro" id="IPR000528">
    <property type="entry name" value="Plant_nsLTP"/>
</dbReference>
<dbReference type="InterPro" id="IPR016140">
    <property type="entry name" value="Bifunc_inhib/LTP/seed_store"/>
</dbReference>
<comment type="caution">
    <text evidence="6">The sequence shown here is derived from an EMBL/GenBank/DDBJ whole genome shotgun (WGS) entry which is preliminary data.</text>
</comment>
<dbReference type="GO" id="GO:0008289">
    <property type="term" value="F:lipid binding"/>
    <property type="evidence" value="ECO:0007669"/>
    <property type="project" value="UniProtKB-KW"/>
</dbReference>
<reference evidence="6 7" key="1">
    <citation type="journal article" date="2020" name="Nat. Commun.">
        <title>Genome of Tripterygium wilfordii and identification of cytochrome P450 involved in triptolide biosynthesis.</title>
        <authorList>
            <person name="Tu L."/>
            <person name="Su P."/>
            <person name="Zhang Z."/>
            <person name="Gao L."/>
            <person name="Wang J."/>
            <person name="Hu T."/>
            <person name="Zhou J."/>
            <person name="Zhang Y."/>
            <person name="Zhao Y."/>
            <person name="Liu Y."/>
            <person name="Song Y."/>
            <person name="Tong Y."/>
            <person name="Lu Y."/>
            <person name="Yang J."/>
            <person name="Xu C."/>
            <person name="Jia M."/>
            <person name="Peters R.J."/>
            <person name="Huang L."/>
            <person name="Gao W."/>
        </authorList>
    </citation>
    <scope>NUCLEOTIDE SEQUENCE [LARGE SCALE GENOMIC DNA]</scope>
    <source>
        <strain evidence="7">cv. XIE 37</strain>
        <tissue evidence="6">Leaf</tissue>
    </source>
</reference>
<dbReference type="SMART" id="SM00499">
    <property type="entry name" value="AAI"/>
    <property type="match status" value="1"/>
</dbReference>
<feature type="domain" description="Bifunctional inhibitor/plant lipid transfer protein/seed storage helical" evidence="5">
    <location>
        <begin position="32"/>
        <end position="117"/>
    </location>
</feature>
<evidence type="ECO:0000259" key="5">
    <source>
        <dbReference type="SMART" id="SM00499"/>
    </source>
</evidence>
<dbReference type="PROSITE" id="PS00597">
    <property type="entry name" value="PLANT_LTP"/>
    <property type="match status" value="1"/>
</dbReference>
<name>A0A7J7CT58_TRIWF</name>
<keyword evidence="7" id="KW-1185">Reference proteome</keyword>
<dbReference type="FunCoup" id="A0A7J7CT58">
    <property type="interactions" value="72"/>
</dbReference>
<organism evidence="6 7">
    <name type="scientific">Tripterygium wilfordii</name>
    <name type="common">Thunder God vine</name>
    <dbReference type="NCBI Taxonomy" id="458696"/>
    <lineage>
        <taxon>Eukaryota</taxon>
        <taxon>Viridiplantae</taxon>
        <taxon>Streptophyta</taxon>
        <taxon>Embryophyta</taxon>
        <taxon>Tracheophyta</taxon>
        <taxon>Spermatophyta</taxon>
        <taxon>Magnoliopsida</taxon>
        <taxon>eudicotyledons</taxon>
        <taxon>Gunneridae</taxon>
        <taxon>Pentapetalae</taxon>
        <taxon>rosids</taxon>
        <taxon>fabids</taxon>
        <taxon>Celastrales</taxon>
        <taxon>Celastraceae</taxon>
        <taxon>Tripterygium</taxon>
    </lineage>
</organism>
<proteinExistence type="inferred from homology"/>
<dbReference type="Gene3D" id="1.10.110.10">
    <property type="entry name" value="Plant lipid-transfer and hydrophobic proteins"/>
    <property type="match status" value="1"/>
</dbReference>
<keyword evidence="4" id="KW-0732">Signal</keyword>
<dbReference type="PANTHER" id="PTHR33076">
    <property type="entry name" value="NON-SPECIFIC LIPID-TRANSFER PROTEIN 2-RELATED"/>
    <property type="match status" value="1"/>
</dbReference>
<evidence type="ECO:0000256" key="3">
    <source>
        <dbReference type="RuleBase" id="RU000628"/>
    </source>
</evidence>
<sequence>MASHNMVPIKLTCVVLIVCMVVGAPMASAISCAQVANGAAPCIGYLRSGGPTVPPQCCSGLSALNSAAKTTPDRQQACQCLKNIAASIKGINYGLVASLPAKCRINIPYKITPSIDCKTVK</sequence>
<protein>
    <recommendedName>
        <fullName evidence="3">Non-specific lipid-transfer protein</fullName>
    </recommendedName>
</protein>
<comment type="function">
    <text evidence="3">Plant non-specific lipid-transfer proteins transfer phospholipids as well as galactolipids across membranes. May play a role in wax or cutin deposition in the cell walls of expanding epidermal cells and certain secretory tissues.</text>
</comment>
<evidence type="ECO:0000256" key="4">
    <source>
        <dbReference type="SAM" id="SignalP"/>
    </source>
</evidence>
<keyword evidence="3" id="KW-0813">Transport</keyword>